<organism evidence="2 3">
    <name type="scientific">Podila minutissima</name>
    <dbReference type="NCBI Taxonomy" id="64525"/>
    <lineage>
        <taxon>Eukaryota</taxon>
        <taxon>Fungi</taxon>
        <taxon>Fungi incertae sedis</taxon>
        <taxon>Mucoromycota</taxon>
        <taxon>Mortierellomycotina</taxon>
        <taxon>Mortierellomycetes</taxon>
        <taxon>Mortierellales</taxon>
        <taxon>Mortierellaceae</taxon>
        <taxon>Podila</taxon>
    </lineage>
</organism>
<feature type="compositionally biased region" description="Basic and acidic residues" evidence="1">
    <location>
        <begin position="653"/>
        <end position="663"/>
    </location>
</feature>
<accession>A0A9P5SSS9</accession>
<dbReference type="AlphaFoldDB" id="A0A9P5SSS9"/>
<dbReference type="EMBL" id="JAAAUY010000141">
    <property type="protein sequence ID" value="KAF9334577.1"/>
    <property type="molecule type" value="Genomic_DNA"/>
</dbReference>
<feature type="region of interest" description="Disordered" evidence="1">
    <location>
        <begin position="620"/>
        <end position="900"/>
    </location>
</feature>
<evidence type="ECO:0008006" key="4">
    <source>
        <dbReference type="Google" id="ProtNLM"/>
    </source>
</evidence>
<reference evidence="2" key="1">
    <citation type="journal article" date="2020" name="Fungal Divers.">
        <title>Resolving the Mortierellaceae phylogeny through synthesis of multi-gene phylogenetics and phylogenomics.</title>
        <authorList>
            <person name="Vandepol N."/>
            <person name="Liber J."/>
            <person name="Desiro A."/>
            <person name="Na H."/>
            <person name="Kennedy M."/>
            <person name="Barry K."/>
            <person name="Grigoriev I.V."/>
            <person name="Miller A.N."/>
            <person name="O'Donnell K."/>
            <person name="Stajich J.E."/>
            <person name="Bonito G."/>
        </authorList>
    </citation>
    <scope>NUCLEOTIDE SEQUENCE</scope>
    <source>
        <strain evidence="2">NVP1</strain>
    </source>
</reference>
<feature type="compositionally biased region" description="Basic and acidic residues" evidence="1">
    <location>
        <begin position="751"/>
        <end position="763"/>
    </location>
</feature>
<feature type="compositionally biased region" description="Low complexity" evidence="1">
    <location>
        <begin position="376"/>
        <end position="398"/>
    </location>
</feature>
<feature type="compositionally biased region" description="Polar residues" evidence="1">
    <location>
        <begin position="69"/>
        <end position="87"/>
    </location>
</feature>
<comment type="caution">
    <text evidence="2">The sequence shown here is derived from an EMBL/GenBank/DDBJ whole genome shotgun (WGS) entry which is preliminary data.</text>
</comment>
<proteinExistence type="predicted"/>
<dbReference type="Proteomes" id="UP000696485">
    <property type="component" value="Unassembled WGS sequence"/>
</dbReference>
<feature type="compositionally biased region" description="Gly residues" evidence="1">
    <location>
        <begin position="865"/>
        <end position="880"/>
    </location>
</feature>
<feature type="compositionally biased region" description="Pro residues" evidence="1">
    <location>
        <begin position="416"/>
        <end position="425"/>
    </location>
</feature>
<evidence type="ECO:0000313" key="3">
    <source>
        <dbReference type="Proteomes" id="UP000696485"/>
    </source>
</evidence>
<feature type="compositionally biased region" description="Basic and acidic residues" evidence="1">
    <location>
        <begin position="620"/>
        <end position="631"/>
    </location>
</feature>
<keyword evidence="3" id="KW-1185">Reference proteome</keyword>
<feature type="compositionally biased region" description="Low complexity" evidence="1">
    <location>
        <begin position="740"/>
        <end position="750"/>
    </location>
</feature>
<sequence length="900" mass="99761">MLKKKRFSGLFGAGLTDIPSPGPEQQQQTETAAHSVSRGFSPQMLSSQGRQSSMSTLSTTTGIMGGLGQNNKNEGDTSSTRASDEANTLTRAEVHQSLENLKKLVIAAESYRELTSKLAKTTKQLGKCFKEYGDSKGMDSTYVMCLKSSANFYESFSEMENKLATCLQKDFEQLQHNWEKHSKRVTKDEKAHDEILGDLDERIKKMSLNYDKKNKKPDPNTALGSHEKYISTLAELQDSIAVAKRDHRNTVARREKYTHSLTSQIACRLAEAQFLAIERQLRGSGPSMVKIKEWAPYAGIDMPPPTLVTSGDPSIDIRAGTFEEYSARHPISQREADLGRGNGIGLTSPQSPPVPVVTLTEMPQITLPPFAPMQQYLQQQEQQQQPQPQPQQYQIQQQDTSTMQGPPNATFSPTPSRLPPTMPMPQPLSTSMPVPTLPTQLPTTMPEPQKYIPQPTPKAIVIASDDKPTPMPPTIVAPVDHKVLVTEPVNTPGKLVIAQPTFVTAPTTIVKEMALTTSPPSTPGAFPVTDPTTVTASLELKAQDTGGRDGSFLEDQGSVITKVDSGGSTTDMIKELGEYREERVKRDDDVLEAYHQDDYVSRYGYPDERSDQYREARRLDAERDDLDHSSDELYNDPYSPTSDQHQYYGDGDDMSRVEPRRYFDDDDSQHSGTISALQSREREYYGRSRYDDGQSDRSYQRYSSSVPRHQHYTHERHQDELGWDSPLESSGMTGYAREQYPTTREYPTRPTLEDRELEMEMMKQKAASSSNLFSGGGGPPSNYPRRPANSQGGTVAHLRRRFSDQNVAEIGVPPLGQRPRGMSGTGASLQSPVGDYRRDARYPPRTSTPQSRAVATPSYIYEMNGKGGSNGKIGAGGTGARYGSDYEGSVSGGGYTRRRP</sequence>
<evidence type="ECO:0000313" key="2">
    <source>
        <dbReference type="EMBL" id="KAF9334577.1"/>
    </source>
</evidence>
<evidence type="ECO:0000256" key="1">
    <source>
        <dbReference type="SAM" id="MobiDB-lite"/>
    </source>
</evidence>
<feature type="compositionally biased region" description="Basic and acidic residues" evidence="1">
    <location>
        <begin position="679"/>
        <end position="699"/>
    </location>
</feature>
<gene>
    <name evidence="2" type="ORF">BG006_001937</name>
</gene>
<name>A0A9P5SSS9_9FUNG</name>
<feature type="region of interest" description="Disordered" evidence="1">
    <location>
        <begin position="376"/>
        <end position="425"/>
    </location>
</feature>
<protein>
    <recommendedName>
        <fullName evidence="4">BAR domain-containing protein</fullName>
    </recommendedName>
</protein>
<feature type="compositionally biased region" description="Gly residues" evidence="1">
    <location>
        <begin position="890"/>
        <end position="900"/>
    </location>
</feature>
<feature type="region of interest" description="Disordered" evidence="1">
    <location>
        <begin position="1"/>
        <end position="87"/>
    </location>
</feature>
<feature type="compositionally biased region" description="Polar residues" evidence="1">
    <location>
        <begin position="23"/>
        <end position="62"/>
    </location>
</feature>
<feature type="compositionally biased region" description="Polar residues" evidence="1">
    <location>
        <begin position="399"/>
        <end position="415"/>
    </location>
</feature>